<reference evidence="1 2" key="1">
    <citation type="submission" date="2016-08" db="EMBL/GenBank/DDBJ databases">
        <title>Hymenobacter coccineus sp. nov., Hymenobacter lapidarius sp. nov. and Hymenobacter glacialis sp. nov., isolated from Antarctic soil.</title>
        <authorList>
            <person name="Sedlacek I."/>
            <person name="Kralova S."/>
            <person name="Kyrova K."/>
            <person name="Maslanova I."/>
            <person name="Stankova E."/>
            <person name="Vrbovska V."/>
            <person name="Nemec M."/>
            <person name="Bartak M."/>
            <person name="Svec P."/>
            <person name="Busse H.-J."/>
            <person name="Pantucek R."/>
        </authorList>
    </citation>
    <scope>NUCLEOTIDE SEQUENCE [LARGE SCALE GENOMIC DNA]</scope>
    <source>
        <strain evidence="1 2">CCM 8649</strain>
    </source>
</reference>
<dbReference type="AlphaFoldDB" id="A0A1G1SW53"/>
<accession>A0A1G1SW53</accession>
<name>A0A1G1SW53_9BACT</name>
<proteinExistence type="predicted"/>
<protein>
    <submittedName>
        <fullName evidence="1">Uncharacterized protein</fullName>
    </submittedName>
</protein>
<evidence type="ECO:0000313" key="2">
    <source>
        <dbReference type="Proteomes" id="UP000177506"/>
    </source>
</evidence>
<dbReference type="EMBL" id="MDZA01000424">
    <property type="protein sequence ID" value="OGX82862.1"/>
    <property type="molecule type" value="Genomic_DNA"/>
</dbReference>
<gene>
    <name evidence="1" type="ORF">BEN49_13225</name>
</gene>
<sequence>MMSNFTVERLSFQHLAELPKAWDNADYKALLAKMDYDNPEEIAAAELKAMCQMSITDLEPADAAKLVLEYLFADELTEGQLDQLAHQLQTEKLWEENPRLEMHEGFFNVTQLLYEAYNGKFPHPQAVEFKVKVTAADGADLAVFDEKPAAPLLRLLAPGLSDSALLHRLFGDQLAGTTFAEAPSILWQIAPSEKTATSVVFDVIASDYWLEDFKYADTYEATTHADEAAEAAE</sequence>
<dbReference type="Proteomes" id="UP000177506">
    <property type="component" value="Unassembled WGS sequence"/>
</dbReference>
<comment type="caution">
    <text evidence="1">The sequence shown here is derived from an EMBL/GenBank/DDBJ whole genome shotgun (WGS) entry which is preliminary data.</text>
</comment>
<evidence type="ECO:0000313" key="1">
    <source>
        <dbReference type="EMBL" id="OGX82862.1"/>
    </source>
</evidence>
<keyword evidence="2" id="KW-1185">Reference proteome</keyword>
<organism evidence="1 2">
    <name type="scientific">Hymenobacter coccineus</name>
    <dbReference type="NCBI Taxonomy" id="1908235"/>
    <lineage>
        <taxon>Bacteria</taxon>
        <taxon>Pseudomonadati</taxon>
        <taxon>Bacteroidota</taxon>
        <taxon>Cytophagia</taxon>
        <taxon>Cytophagales</taxon>
        <taxon>Hymenobacteraceae</taxon>
        <taxon>Hymenobacter</taxon>
    </lineage>
</organism>